<dbReference type="AlphaFoldDB" id="A3HWG6"/>
<dbReference type="RefSeq" id="WP_008202555.1">
    <property type="nucleotide sequence ID" value="NZ_CM001023.1"/>
</dbReference>
<dbReference type="eggNOG" id="ENOG502ZVUV">
    <property type="taxonomic scope" value="Bacteria"/>
</dbReference>
<comment type="caution">
    <text evidence="1">The sequence shown here is derived from an EMBL/GenBank/DDBJ whole genome shotgun (WGS) entry which is preliminary data.</text>
</comment>
<protein>
    <submittedName>
        <fullName evidence="1">Thermolysin-like protein</fullName>
    </submittedName>
</protein>
<dbReference type="EMBL" id="AAXU02000001">
    <property type="protein sequence ID" value="EAZ80939.1"/>
    <property type="molecule type" value="Genomic_DNA"/>
</dbReference>
<dbReference type="EMBL" id="CM001023">
    <property type="protein sequence ID" value="EAZ80939.1"/>
    <property type="molecule type" value="Genomic_DNA"/>
</dbReference>
<keyword evidence="2" id="KW-1185">Reference proteome</keyword>
<dbReference type="PROSITE" id="PS51257">
    <property type="entry name" value="PROKAR_LIPOPROTEIN"/>
    <property type="match status" value="1"/>
</dbReference>
<gene>
    <name evidence="1" type="ORF">ALPR1_17923</name>
</gene>
<reference evidence="1 2" key="1">
    <citation type="journal article" date="2011" name="J. Bacteriol.">
        <title>Complete genome sequence of Algoriphagus sp. PR1, bacterial prey of a colony-forming choanoflagellate.</title>
        <authorList>
            <person name="Alegado R.A."/>
            <person name="Ferriera S."/>
            <person name="Nusbaum C."/>
            <person name="Young S.K."/>
            <person name="Zeng Q."/>
            <person name="Imamovic A."/>
            <person name="Fairclough S.R."/>
            <person name="King N."/>
        </authorList>
    </citation>
    <scope>NUCLEOTIDE SEQUENCE [LARGE SCALE GENOMIC DNA]</scope>
    <source>
        <strain evidence="1 2">PR1</strain>
    </source>
</reference>
<sequence length="158" mass="18214">MKKLFYFNFLIICLVFSSCNEDVEKINSPIIGEWQQSYYVDDWDKDAVTTMIYRADGTMSYFRTIREPGSEEDLGYQFYAEGTFLIEDGKVSVPDYQYATTMYTASGSYVPKDELFDNPASFGNIPFEVIEDQSVLLFPRGCEGDICFSDIQFKRVTN</sequence>
<evidence type="ECO:0000313" key="1">
    <source>
        <dbReference type="EMBL" id="EAZ80939.1"/>
    </source>
</evidence>
<evidence type="ECO:0000313" key="2">
    <source>
        <dbReference type="Proteomes" id="UP000003919"/>
    </source>
</evidence>
<dbReference type="Proteomes" id="UP000003919">
    <property type="component" value="Chromosome"/>
</dbReference>
<accession>A3HWG6</accession>
<dbReference type="OrthoDB" id="823901at2"/>
<dbReference type="HOGENOM" id="CLU_1682926_0_0_10"/>
<proteinExistence type="predicted"/>
<name>A3HWG6_9BACT</name>
<organism evidence="1 2">
    <name type="scientific">Algoriphagus machipongonensis</name>
    <dbReference type="NCBI Taxonomy" id="388413"/>
    <lineage>
        <taxon>Bacteria</taxon>
        <taxon>Pseudomonadati</taxon>
        <taxon>Bacteroidota</taxon>
        <taxon>Cytophagia</taxon>
        <taxon>Cytophagales</taxon>
        <taxon>Cyclobacteriaceae</taxon>
        <taxon>Algoriphagus</taxon>
    </lineage>
</organism>